<comment type="caution">
    <text evidence="1">The sequence shown here is derived from an EMBL/GenBank/DDBJ whole genome shotgun (WGS) entry which is preliminary data.</text>
</comment>
<dbReference type="EMBL" id="WKAE01000213">
    <property type="protein sequence ID" value="MCF5631096.1"/>
    <property type="molecule type" value="Genomic_DNA"/>
</dbReference>
<evidence type="ECO:0000313" key="1">
    <source>
        <dbReference type="EMBL" id="MCF5631096.1"/>
    </source>
</evidence>
<accession>A0A9Q4A6I9</accession>
<protein>
    <submittedName>
        <fullName evidence="1">DUF1534 domain-containing protein</fullName>
    </submittedName>
</protein>
<evidence type="ECO:0000313" key="2">
    <source>
        <dbReference type="Proteomes" id="UP000814010"/>
    </source>
</evidence>
<proteinExistence type="predicted"/>
<organism evidence="1 2">
    <name type="scientific">Pseudomonas syringae</name>
    <dbReference type="NCBI Taxonomy" id="317"/>
    <lineage>
        <taxon>Bacteria</taxon>
        <taxon>Pseudomonadati</taxon>
        <taxon>Pseudomonadota</taxon>
        <taxon>Gammaproteobacteria</taxon>
        <taxon>Pseudomonadales</taxon>
        <taxon>Pseudomonadaceae</taxon>
        <taxon>Pseudomonas</taxon>
    </lineage>
</organism>
<dbReference type="Proteomes" id="UP000814010">
    <property type="component" value="Unassembled WGS sequence"/>
</dbReference>
<sequence length="104" mass="11912">MPGFDEVAGHGRTHVAQTDKCDVHCCSPWYGPSRYKQARLIHAKWSRHLSFRTLQRGSAFRDAPRHTSALRRALRSDAECPKMHVNAERCHEGQLDVFRTINAD</sequence>
<reference evidence="1" key="1">
    <citation type="submission" date="2019-11" db="EMBL/GenBank/DDBJ databases">
        <title>Epiphytic Pseudomonas syringae from cherry orchards.</title>
        <authorList>
            <person name="Hulin M.T."/>
        </authorList>
    </citation>
    <scope>NUCLEOTIDE SEQUENCE</scope>
    <source>
        <strain evidence="1">PA-2-5E</strain>
    </source>
</reference>
<name>A0A9Q4A6I9_PSESX</name>
<dbReference type="AlphaFoldDB" id="A0A9Q4A6I9"/>
<gene>
    <name evidence="1" type="ORF">GIV53_17675</name>
</gene>
<dbReference type="AntiFam" id="ANF00261">
    <property type="entry name" value="Protein of unknown function (DUF1534)"/>
</dbReference>